<comment type="similarity">
    <text evidence="2">Belongs to the GSP F family.</text>
</comment>
<dbReference type="Gene3D" id="1.20.81.30">
    <property type="entry name" value="Type II secretion system (T2SS), domain F"/>
    <property type="match status" value="2"/>
</dbReference>
<dbReference type="InterPro" id="IPR003004">
    <property type="entry name" value="GspF/PilC"/>
</dbReference>
<sequence length="404" mass="44173">MQFKVTAVTKDGDTYQEAVEAPDRFAVYRDIRARGDRVIELEEKSLKNLFSLSGLLDSFGTISTDEKVILVRNIAAMLEAGLTTSRALSVMERQSKNKRLKAIIGVLIAEVKRGGTFSSALAKYPNVFSTLLMAMVRAGEESGKLAESLRVVSLQMEHASNLTKKIRGALMYPSIVLIAMVIIGILMLIYVVPTLTQTFQELNADLPVMTEIVITVSNFLVAHSVLSILGIFLTIFGVIVSLRTKSGKRVFDWIIIRIPVIRNIAIETYAARTTRTLSSLLSSGVDMILSLAITRDVVGNVYYQTILAEAEASVTKGGPLSESFSKHVGLYPPLVSEMIAVGEETGRLSDLLKETAHFYEEAIDRQTKDLSTIIEPILMVVIGAAVGFFALAMIAPIYSLSDSL</sequence>
<dbReference type="EMBL" id="MFKP01000021">
    <property type="protein sequence ID" value="OGG44129.1"/>
    <property type="molecule type" value="Genomic_DNA"/>
</dbReference>
<protein>
    <recommendedName>
        <fullName evidence="9">Type II secretion system protein GspF domain-containing protein</fullName>
    </recommendedName>
</protein>
<evidence type="ECO:0000256" key="3">
    <source>
        <dbReference type="ARBA" id="ARBA00022475"/>
    </source>
</evidence>
<evidence type="ECO:0000313" key="11">
    <source>
        <dbReference type="Proteomes" id="UP000178249"/>
    </source>
</evidence>
<evidence type="ECO:0000256" key="4">
    <source>
        <dbReference type="ARBA" id="ARBA00022519"/>
    </source>
</evidence>
<evidence type="ECO:0000256" key="5">
    <source>
        <dbReference type="ARBA" id="ARBA00022692"/>
    </source>
</evidence>
<dbReference type="Pfam" id="PF00482">
    <property type="entry name" value="T2SSF"/>
    <property type="match status" value="2"/>
</dbReference>
<accession>A0A1F6C4K0</accession>
<evidence type="ECO:0000259" key="9">
    <source>
        <dbReference type="Pfam" id="PF00482"/>
    </source>
</evidence>
<organism evidence="10 11">
    <name type="scientific">Candidatus Kaiserbacteria bacterium RIFCSPHIGHO2_01_FULL_48_10</name>
    <dbReference type="NCBI Taxonomy" id="1798476"/>
    <lineage>
        <taxon>Bacteria</taxon>
        <taxon>Candidatus Kaiseribacteriota</taxon>
    </lineage>
</organism>
<feature type="transmembrane region" description="Helical" evidence="8">
    <location>
        <begin position="170"/>
        <end position="192"/>
    </location>
</feature>
<evidence type="ECO:0000256" key="7">
    <source>
        <dbReference type="ARBA" id="ARBA00023136"/>
    </source>
</evidence>
<feature type="domain" description="Type II secretion system protein GspF" evidence="9">
    <location>
        <begin position="274"/>
        <end position="396"/>
    </location>
</feature>
<feature type="transmembrane region" description="Helical" evidence="8">
    <location>
        <begin position="212"/>
        <end position="240"/>
    </location>
</feature>
<dbReference type="InterPro" id="IPR042094">
    <property type="entry name" value="T2SS_GspF_sf"/>
</dbReference>
<dbReference type="InterPro" id="IPR018076">
    <property type="entry name" value="T2SS_GspF_dom"/>
</dbReference>
<evidence type="ECO:0000256" key="2">
    <source>
        <dbReference type="ARBA" id="ARBA00005745"/>
    </source>
</evidence>
<evidence type="ECO:0000256" key="1">
    <source>
        <dbReference type="ARBA" id="ARBA00004429"/>
    </source>
</evidence>
<feature type="transmembrane region" description="Helical" evidence="8">
    <location>
        <begin position="377"/>
        <end position="398"/>
    </location>
</feature>
<dbReference type="AlphaFoldDB" id="A0A1F6C4K0"/>
<dbReference type="PRINTS" id="PR00812">
    <property type="entry name" value="BCTERIALGSPF"/>
</dbReference>
<reference evidence="10 11" key="1">
    <citation type="journal article" date="2016" name="Nat. Commun.">
        <title>Thousands of microbial genomes shed light on interconnected biogeochemical processes in an aquifer system.</title>
        <authorList>
            <person name="Anantharaman K."/>
            <person name="Brown C.T."/>
            <person name="Hug L.A."/>
            <person name="Sharon I."/>
            <person name="Castelle C.J."/>
            <person name="Probst A.J."/>
            <person name="Thomas B.C."/>
            <person name="Singh A."/>
            <person name="Wilkins M.J."/>
            <person name="Karaoz U."/>
            <person name="Brodie E.L."/>
            <person name="Williams K.H."/>
            <person name="Hubbard S.S."/>
            <person name="Banfield J.F."/>
        </authorList>
    </citation>
    <scope>NUCLEOTIDE SEQUENCE [LARGE SCALE GENOMIC DNA]</scope>
</reference>
<name>A0A1F6C4K0_9BACT</name>
<dbReference type="PANTHER" id="PTHR30012:SF0">
    <property type="entry name" value="TYPE II SECRETION SYSTEM PROTEIN F-RELATED"/>
    <property type="match status" value="1"/>
</dbReference>
<dbReference type="PANTHER" id="PTHR30012">
    <property type="entry name" value="GENERAL SECRETION PATHWAY PROTEIN"/>
    <property type="match status" value="1"/>
</dbReference>
<dbReference type="FunFam" id="1.20.81.30:FF:000001">
    <property type="entry name" value="Type II secretion system protein F"/>
    <property type="match status" value="1"/>
</dbReference>
<keyword evidence="6 8" id="KW-1133">Transmembrane helix</keyword>
<proteinExistence type="inferred from homology"/>
<feature type="domain" description="Type II secretion system protein GspF" evidence="9">
    <location>
        <begin position="71"/>
        <end position="193"/>
    </location>
</feature>
<keyword evidence="7 8" id="KW-0472">Membrane</keyword>
<dbReference type="GO" id="GO:0005886">
    <property type="term" value="C:plasma membrane"/>
    <property type="evidence" value="ECO:0007669"/>
    <property type="project" value="UniProtKB-SubCell"/>
</dbReference>
<evidence type="ECO:0000256" key="6">
    <source>
        <dbReference type="ARBA" id="ARBA00022989"/>
    </source>
</evidence>
<gene>
    <name evidence="10" type="ORF">A2841_03970</name>
</gene>
<evidence type="ECO:0000256" key="8">
    <source>
        <dbReference type="SAM" id="Phobius"/>
    </source>
</evidence>
<keyword evidence="3" id="KW-1003">Cell membrane</keyword>
<keyword evidence="5 8" id="KW-0812">Transmembrane</keyword>
<comment type="subcellular location">
    <subcellularLocation>
        <location evidence="1">Cell inner membrane</location>
        <topology evidence="1">Multi-pass membrane protein</topology>
    </subcellularLocation>
</comment>
<evidence type="ECO:0000313" key="10">
    <source>
        <dbReference type="EMBL" id="OGG44129.1"/>
    </source>
</evidence>
<keyword evidence="4" id="KW-0997">Cell inner membrane</keyword>
<comment type="caution">
    <text evidence="10">The sequence shown here is derived from an EMBL/GenBank/DDBJ whole genome shotgun (WGS) entry which is preliminary data.</text>
</comment>
<dbReference type="Proteomes" id="UP000178249">
    <property type="component" value="Unassembled WGS sequence"/>
</dbReference>